<keyword evidence="4" id="KW-0520">NAD</keyword>
<accession>A0A8J2RUX8</accession>
<dbReference type="InterPro" id="IPR016161">
    <property type="entry name" value="Ald_DH/histidinol_DH"/>
</dbReference>
<evidence type="ECO:0000313" key="9">
    <source>
        <dbReference type="EMBL" id="CAH0107676.1"/>
    </source>
</evidence>
<dbReference type="Gene3D" id="3.40.605.10">
    <property type="entry name" value="Aldehyde Dehydrogenase, Chain A, domain 1"/>
    <property type="match status" value="1"/>
</dbReference>
<keyword evidence="10" id="KW-1185">Reference proteome</keyword>
<dbReference type="EMBL" id="CAKKLH010000278">
    <property type="protein sequence ID" value="CAH0107676.1"/>
    <property type="molecule type" value="Genomic_DNA"/>
</dbReference>
<protein>
    <recommendedName>
        <fullName evidence="5">aldehyde dehydrogenase (NAD(+))</fullName>
        <ecNumber evidence="5">1.2.1.3</ecNumber>
    </recommendedName>
</protein>
<dbReference type="InterPro" id="IPR016163">
    <property type="entry name" value="Ald_DH_C"/>
</dbReference>
<evidence type="ECO:0000256" key="5">
    <source>
        <dbReference type="ARBA" id="ARBA00024226"/>
    </source>
</evidence>
<dbReference type="OrthoDB" id="310895at2759"/>
<dbReference type="SUPFAM" id="SSF53720">
    <property type="entry name" value="ALDH-like"/>
    <property type="match status" value="1"/>
</dbReference>
<evidence type="ECO:0000256" key="4">
    <source>
        <dbReference type="ARBA" id="ARBA00023027"/>
    </source>
</evidence>
<dbReference type="FunFam" id="3.40.309.10:FF:000018">
    <property type="entry name" value="Alpha-aminoadipic semialdehyde dehydrogenase"/>
    <property type="match status" value="1"/>
</dbReference>
<dbReference type="InterPro" id="IPR016162">
    <property type="entry name" value="Ald_DH_N"/>
</dbReference>
<organism evidence="9 10">
    <name type="scientific">Daphnia galeata</name>
    <dbReference type="NCBI Taxonomy" id="27404"/>
    <lineage>
        <taxon>Eukaryota</taxon>
        <taxon>Metazoa</taxon>
        <taxon>Ecdysozoa</taxon>
        <taxon>Arthropoda</taxon>
        <taxon>Crustacea</taxon>
        <taxon>Branchiopoda</taxon>
        <taxon>Diplostraca</taxon>
        <taxon>Cladocera</taxon>
        <taxon>Anomopoda</taxon>
        <taxon>Daphniidae</taxon>
        <taxon>Daphnia</taxon>
    </lineage>
</organism>
<evidence type="ECO:0000256" key="6">
    <source>
        <dbReference type="PROSITE-ProRule" id="PRU10007"/>
    </source>
</evidence>
<evidence type="ECO:0000313" key="10">
    <source>
        <dbReference type="Proteomes" id="UP000789390"/>
    </source>
</evidence>
<proteinExistence type="inferred from homology"/>
<dbReference type="PANTHER" id="PTHR43521">
    <property type="entry name" value="ALPHA-AMINOADIPIC SEMIALDEHYDE DEHYDROGENASE"/>
    <property type="match status" value="1"/>
</dbReference>
<name>A0A8J2RUX8_9CRUS</name>
<dbReference type="InterPro" id="IPR044638">
    <property type="entry name" value="ALDH7A1-like"/>
</dbReference>
<dbReference type="InterPro" id="IPR029510">
    <property type="entry name" value="Ald_DH_CS_GLU"/>
</dbReference>
<feature type="domain" description="Aldehyde dehydrogenase" evidence="8">
    <location>
        <begin position="65"/>
        <end position="522"/>
    </location>
</feature>
<dbReference type="AlphaFoldDB" id="A0A8J2RUX8"/>
<evidence type="ECO:0000256" key="7">
    <source>
        <dbReference type="RuleBase" id="RU003345"/>
    </source>
</evidence>
<gene>
    <name evidence="9" type="ORF">DGAL_LOCUS10998</name>
</gene>
<comment type="subunit">
    <text evidence="2">Homotetramer.</text>
</comment>
<dbReference type="CDD" id="cd07130">
    <property type="entry name" value="ALDH_F7_AASADH"/>
    <property type="match status" value="1"/>
</dbReference>
<keyword evidence="3 7" id="KW-0560">Oxidoreductase</keyword>
<feature type="active site" evidence="6">
    <location>
        <position position="295"/>
    </location>
</feature>
<dbReference type="GO" id="GO:0004029">
    <property type="term" value="F:aldehyde dehydrogenase (NAD+) activity"/>
    <property type="evidence" value="ECO:0007669"/>
    <property type="project" value="UniProtKB-EC"/>
</dbReference>
<dbReference type="Pfam" id="PF00171">
    <property type="entry name" value="Aldedh"/>
    <property type="match status" value="1"/>
</dbReference>
<comment type="similarity">
    <text evidence="1 7">Belongs to the aldehyde dehydrogenase family.</text>
</comment>
<reference evidence="9" key="1">
    <citation type="submission" date="2021-11" db="EMBL/GenBank/DDBJ databases">
        <authorList>
            <person name="Schell T."/>
        </authorList>
    </citation>
    <scope>NUCLEOTIDE SEQUENCE</scope>
    <source>
        <strain evidence="9">M5</strain>
    </source>
</reference>
<evidence type="ECO:0000256" key="2">
    <source>
        <dbReference type="ARBA" id="ARBA00011881"/>
    </source>
</evidence>
<dbReference type="Gene3D" id="3.40.309.10">
    <property type="entry name" value="Aldehyde Dehydrogenase, Chain A, domain 2"/>
    <property type="match status" value="1"/>
</dbReference>
<sequence length="541" mass="58403">MTLTIRLARNFKSFDRFTRFRIVRTMSSQTFLVDHPRYAFLKDLGLQSHNQGVYNGKWFANGMVVQSISPATGEVIAEVSQGNVDDYDACVVEARKAWSTWVDIPAPKRGEIVRQIGVALRDKLEPLGKLVSMEMGKILPEGVGEVQEYVDICDYAVGLSRMFEGKVIPSERPNHTLLEMWNPLGTIGIISAFNFPVAVYGWNNALSMICGNTMIWKGAPSTPLCSIATTKIVAQVLEKNNLPGAICSLICGGADVGSAMANDPRLPLISFTGSTKVGKQVAVAVQSRFGRNLLELGGNNAILVDESAPIDLVIRASVFSCAGTSGQRCTTTRRLVLHDKIYDSVLSGLIKAYDQLLPRMGDPLESGVLLGPLHNQAAVDSFSATIKEAESLGGHVVFGGKVMTDRPGFFVQPTIITGLKPTASVVMNECFAPILYVLKCEDMDEAIAINNSVDQGLSSSMFTQNLGQIFKWLGPKGSDCGIVNINIGTSGAEIGGAFGGEKHTGGGRESGSDSWKQYMRRSTCTINYGKDLPLAQGIKFE</sequence>
<evidence type="ECO:0000256" key="1">
    <source>
        <dbReference type="ARBA" id="ARBA00009986"/>
    </source>
</evidence>
<dbReference type="PROSITE" id="PS00687">
    <property type="entry name" value="ALDEHYDE_DEHYDR_GLU"/>
    <property type="match status" value="1"/>
</dbReference>
<evidence type="ECO:0000259" key="8">
    <source>
        <dbReference type="Pfam" id="PF00171"/>
    </source>
</evidence>
<dbReference type="InterPro" id="IPR015590">
    <property type="entry name" value="Aldehyde_DH_dom"/>
</dbReference>
<evidence type="ECO:0000256" key="3">
    <source>
        <dbReference type="ARBA" id="ARBA00023002"/>
    </source>
</evidence>
<dbReference type="PANTHER" id="PTHR43521:SF1">
    <property type="entry name" value="ALPHA-AMINOADIPIC SEMIALDEHYDE DEHYDROGENASE"/>
    <property type="match status" value="1"/>
</dbReference>
<dbReference type="Proteomes" id="UP000789390">
    <property type="component" value="Unassembled WGS sequence"/>
</dbReference>
<dbReference type="EC" id="1.2.1.3" evidence="5"/>
<comment type="caution">
    <text evidence="9">The sequence shown here is derived from an EMBL/GenBank/DDBJ whole genome shotgun (WGS) entry which is preliminary data.</text>
</comment>